<gene>
    <name evidence="4" type="ORF">BJ212DRAFT_1369082</name>
</gene>
<dbReference type="Proteomes" id="UP000807769">
    <property type="component" value="Unassembled WGS sequence"/>
</dbReference>
<evidence type="ECO:0000256" key="1">
    <source>
        <dbReference type="SAM" id="MobiDB-lite"/>
    </source>
</evidence>
<keyword evidence="2" id="KW-0472">Membrane</keyword>
<feature type="chain" id="PRO_5040205205" description="Axial budding pattern protein 2" evidence="3">
    <location>
        <begin position="20"/>
        <end position="590"/>
    </location>
</feature>
<evidence type="ECO:0000256" key="2">
    <source>
        <dbReference type="SAM" id="Phobius"/>
    </source>
</evidence>
<dbReference type="GeneID" id="64630226"/>
<keyword evidence="3" id="KW-0732">Signal</keyword>
<dbReference type="OrthoDB" id="2591431at2759"/>
<keyword evidence="2" id="KW-1133">Transmembrane helix</keyword>
<dbReference type="AlphaFoldDB" id="A0A9P7JB89"/>
<comment type="caution">
    <text evidence="4">The sequence shown here is derived from an EMBL/GenBank/DDBJ whole genome shotgun (WGS) entry which is preliminary data.</text>
</comment>
<evidence type="ECO:0000313" key="4">
    <source>
        <dbReference type="EMBL" id="KAG1812933.1"/>
    </source>
</evidence>
<feature type="region of interest" description="Disordered" evidence="1">
    <location>
        <begin position="215"/>
        <end position="246"/>
    </location>
</feature>
<protein>
    <recommendedName>
        <fullName evidence="6">Axial budding pattern protein 2</fullName>
    </recommendedName>
</protein>
<keyword evidence="2" id="KW-0812">Transmembrane</keyword>
<name>A0A9P7JB89_9AGAM</name>
<proteinExistence type="predicted"/>
<dbReference type="RefSeq" id="XP_041190956.1">
    <property type="nucleotide sequence ID" value="XM_041336209.1"/>
</dbReference>
<feature type="compositionally biased region" description="Polar residues" evidence="1">
    <location>
        <begin position="335"/>
        <end position="349"/>
    </location>
</feature>
<feature type="region of interest" description="Disordered" evidence="1">
    <location>
        <begin position="280"/>
        <end position="381"/>
    </location>
</feature>
<feature type="transmembrane region" description="Helical" evidence="2">
    <location>
        <begin position="248"/>
        <end position="274"/>
    </location>
</feature>
<organism evidence="4 5">
    <name type="scientific">Suillus subaureus</name>
    <dbReference type="NCBI Taxonomy" id="48587"/>
    <lineage>
        <taxon>Eukaryota</taxon>
        <taxon>Fungi</taxon>
        <taxon>Dikarya</taxon>
        <taxon>Basidiomycota</taxon>
        <taxon>Agaricomycotina</taxon>
        <taxon>Agaricomycetes</taxon>
        <taxon>Agaricomycetidae</taxon>
        <taxon>Boletales</taxon>
        <taxon>Suillineae</taxon>
        <taxon>Suillaceae</taxon>
        <taxon>Suillus</taxon>
    </lineage>
</organism>
<feature type="signal peptide" evidence="3">
    <location>
        <begin position="1"/>
        <end position="19"/>
    </location>
</feature>
<evidence type="ECO:0000256" key="3">
    <source>
        <dbReference type="SAM" id="SignalP"/>
    </source>
</evidence>
<evidence type="ECO:0000313" key="5">
    <source>
        <dbReference type="Proteomes" id="UP000807769"/>
    </source>
</evidence>
<reference evidence="4" key="1">
    <citation type="journal article" date="2020" name="New Phytol.">
        <title>Comparative genomics reveals dynamic genome evolution in host specialist ectomycorrhizal fungi.</title>
        <authorList>
            <person name="Lofgren L.A."/>
            <person name="Nguyen N.H."/>
            <person name="Vilgalys R."/>
            <person name="Ruytinx J."/>
            <person name="Liao H.L."/>
            <person name="Branco S."/>
            <person name="Kuo A."/>
            <person name="LaButti K."/>
            <person name="Lipzen A."/>
            <person name="Andreopoulos W."/>
            <person name="Pangilinan J."/>
            <person name="Riley R."/>
            <person name="Hundley H."/>
            <person name="Na H."/>
            <person name="Barry K."/>
            <person name="Grigoriev I.V."/>
            <person name="Stajich J.E."/>
            <person name="Kennedy P.G."/>
        </authorList>
    </citation>
    <scope>NUCLEOTIDE SEQUENCE</scope>
    <source>
        <strain evidence="4">MN1</strain>
    </source>
</reference>
<sequence>MHFVRFFTYIAFCLSVARAFSVSVGTPTQCDPLTISWTGGQAPFEILLTPAYQVSYSYSVPASAFSNGKGSYSISQLPLSTQTKFLLTMSDATGFGTGGTTNNLTVGNPTTNNNCNAAIQSPPFTFSFSSPSLTQCSLLTISANGSEFQPITIMQLIPGGQSVMFNSVDSPFSFVVDVIAGTDLLYSVTDSEGRSGGVSKFQLVSGSSNSSCLSANSPSSTAGMSATASPTSSSSSPSPTSSSSSSNVALIAGAAGGGGGAVLIALVILGMCLWRKRRASRSPDVQSSAQSHPRRLQHTDQKYEASPYSDVPPQSPFPYNANPLNHHTRPIEPSPRTQSDLTNLSTSNFAVGAAPPSLNQTQHSRQSSNTDSPGYGDARDSITSSAYNRISQPMLPNYPLQYPVGYSLPIRPGSQSPPLNPSTGNFTVSDHPTPFNQTLHSRQSSNADFAVYGDARSSATMSSADRRMTIVAETPSPLPWETDPVTYPGPPIQSGSQPSPINVSPANLAARDLPTPFNQTQNSLQSSDTDNLAVYGASGSQPVASASAQTAYQLPARIIVHTDAEDVVPDDNGVIELPPQYSELRGVRAL</sequence>
<keyword evidence="5" id="KW-1185">Reference proteome</keyword>
<feature type="compositionally biased region" description="Polar residues" evidence="1">
    <location>
        <begin position="357"/>
        <end position="372"/>
    </location>
</feature>
<accession>A0A9P7JB89</accession>
<evidence type="ECO:0008006" key="6">
    <source>
        <dbReference type="Google" id="ProtNLM"/>
    </source>
</evidence>
<dbReference type="EMBL" id="JABBWG010000025">
    <property type="protein sequence ID" value="KAG1812933.1"/>
    <property type="molecule type" value="Genomic_DNA"/>
</dbReference>